<feature type="transmembrane region" description="Helical" evidence="1">
    <location>
        <begin position="46"/>
        <end position="67"/>
    </location>
</feature>
<organism evidence="3">
    <name type="scientific">Candidatus Kentrum sp. LPFa</name>
    <dbReference type="NCBI Taxonomy" id="2126335"/>
    <lineage>
        <taxon>Bacteria</taxon>
        <taxon>Pseudomonadati</taxon>
        <taxon>Pseudomonadota</taxon>
        <taxon>Gammaproteobacteria</taxon>
        <taxon>Candidatus Kentrum</taxon>
    </lineage>
</organism>
<protein>
    <submittedName>
        <fullName evidence="3">Uncharacterized protein</fullName>
    </submittedName>
</protein>
<proteinExistence type="predicted"/>
<name>A0A450X815_9GAMM</name>
<reference evidence="3" key="1">
    <citation type="submission" date="2019-02" db="EMBL/GenBank/DDBJ databases">
        <authorList>
            <person name="Gruber-Vodicka R. H."/>
            <person name="Seah K. B. B."/>
        </authorList>
    </citation>
    <scope>NUCLEOTIDE SEQUENCE</scope>
    <source>
        <strain evidence="2">BECK_S312</strain>
        <strain evidence="3">BECK_S426</strain>
    </source>
</reference>
<accession>A0A450X815</accession>
<feature type="transmembrane region" description="Helical" evidence="1">
    <location>
        <begin position="12"/>
        <end position="34"/>
    </location>
</feature>
<evidence type="ECO:0000256" key="1">
    <source>
        <dbReference type="SAM" id="Phobius"/>
    </source>
</evidence>
<evidence type="ECO:0000313" key="3">
    <source>
        <dbReference type="EMBL" id="VFK25416.1"/>
    </source>
</evidence>
<dbReference type="EMBL" id="CAADFP010000021">
    <property type="protein sequence ID" value="VFK25416.1"/>
    <property type="molecule type" value="Genomic_DNA"/>
</dbReference>
<dbReference type="EMBL" id="CAADFM010000002">
    <property type="protein sequence ID" value="VFK06247.1"/>
    <property type="molecule type" value="Genomic_DNA"/>
</dbReference>
<evidence type="ECO:0000313" key="2">
    <source>
        <dbReference type="EMBL" id="VFK06247.1"/>
    </source>
</evidence>
<keyword evidence="1" id="KW-1133">Transmembrane helix</keyword>
<feature type="transmembrane region" description="Helical" evidence="1">
    <location>
        <begin position="74"/>
        <end position="92"/>
    </location>
</feature>
<dbReference type="AlphaFoldDB" id="A0A450X815"/>
<sequence length="98" mass="10900">MNITSIIKNVLFWLGWLMSVAALFIFNVAMLASSKAVGIEEQSFSFWEYTAVTLSVVIMLFAAYGYVSKKYKGVSISIVIAVCFGLLIFPYLPALLMK</sequence>
<keyword evidence="1" id="KW-0472">Membrane</keyword>
<gene>
    <name evidence="2" type="ORF">BECKLPF1236A_GA0070988_100029</name>
    <name evidence="3" type="ORF">BECKLPF1236C_GA0070990_1002116</name>
</gene>
<keyword evidence="1" id="KW-0812">Transmembrane</keyword>